<proteinExistence type="inferred from homology"/>
<accession>A0A1D1YCP0</accession>
<evidence type="ECO:0000256" key="1">
    <source>
        <dbReference type="ARBA" id="ARBA00005711"/>
    </source>
</evidence>
<feature type="region of interest" description="Disordered" evidence="3">
    <location>
        <begin position="86"/>
        <end position="119"/>
    </location>
</feature>
<name>A0A1D1YCP0_9ARAE</name>
<feature type="chain" id="PRO_5008900100" evidence="4">
    <location>
        <begin position="27"/>
        <end position="277"/>
    </location>
</feature>
<dbReference type="EMBL" id="GDJX01015530">
    <property type="protein sequence ID" value="JAT52406.1"/>
    <property type="molecule type" value="Transcribed_RNA"/>
</dbReference>
<sequence>MILHLFGIHLHTIFTYSLMYFSACHPHHCHPCAQMGTLSSCVETPNTWRRRPLSHLFEPKISSNEKIESTKDAATMISPFILRKDAATQRSREGTTSSSPKERPHFSLSSSPTTEELQRHFSKLEVRDVQVDDLVTMSRWSKLHASHGADVDSANIVEWKKKTVEPSPSAWGVADTTKCISKFWREEAKITAWENLQKAKAEAALRKLEMKLERKRSSSMDKILNKLKLAQRKADNMRNAVTACQVDQVTRTGKKAPSFRLTRQMGSLSGCFTCHVF</sequence>
<keyword evidence="4" id="KW-0732">Signal</keyword>
<feature type="signal peptide" evidence="4">
    <location>
        <begin position="1"/>
        <end position="26"/>
    </location>
</feature>
<protein>
    <submittedName>
        <fullName evidence="6">Uncharacterized protein At3g61260</fullName>
    </submittedName>
</protein>
<evidence type="ECO:0000313" key="6">
    <source>
        <dbReference type="EMBL" id="JAT52406.1"/>
    </source>
</evidence>
<organism evidence="6">
    <name type="scientific">Anthurium amnicola</name>
    <dbReference type="NCBI Taxonomy" id="1678845"/>
    <lineage>
        <taxon>Eukaryota</taxon>
        <taxon>Viridiplantae</taxon>
        <taxon>Streptophyta</taxon>
        <taxon>Embryophyta</taxon>
        <taxon>Tracheophyta</taxon>
        <taxon>Spermatophyta</taxon>
        <taxon>Magnoliopsida</taxon>
        <taxon>Liliopsida</taxon>
        <taxon>Araceae</taxon>
        <taxon>Pothoideae</taxon>
        <taxon>Potheae</taxon>
        <taxon>Anthurium</taxon>
    </lineage>
</organism>
<evidence type="ECO:0000256" key="3">
    <source>
        <dbReference type="SAM" id="MobiDB-lite"/>
    </source>
</evidence>
<keyword evidence="2" id="KW-0175">Coiled coil</keyword>
<dbReference type="AlphaFoldDB" id="A0A1D1YCP0"/>
<dbReference type="InterPro" id="IPR005516">
    <property type="entry name" value="Remorin_C"/>
</dbReference>
<evidence type="ECO:0000256" key="4">
    <source>
        <dbReference type="SAM" id="SignalP"/>
    </source>
</evidence>
<evidence type="ECO:0000256" key="2">
    <source>
        <dbReference type="SAM" id="Coils"/>
    </source>
</evidence>
<feature type="coiled-coil region" evidence="2">
    <location>
        <begin position="198"/>
        <end position="240"/>
    </location>
</feature>
<evidence type="ECO:0000259" key="5">
    <source>
        <dbReference type="Pfam" id="PF03763"/>
    </source>
</evidence>
<dbReference type="Pfam" id="PF03763">
    <property type="entry name" value="Remorin_C"/>
    <property type="match status" value="1"/>
</dbReference>
<reference evidence="6" key="1">
    <citation type="submission" date="2015-07" db="EMBL/GenBank/DDBJ databases">
        <title>Transcriptome Assembly of Anthurium amnicola.</title>
        <authorList>
            <person name="Suzuki J."/>
        </authorList>
    </citation>
    <scope>NUCLEOTIDE SEQUENCE</scope>
</reference>
<feature type="domain" description="Remorin C-terminal" evidence="5">
    <location>
        <begin position="168"/>
        <end position="265"/>
    </location>
</feature>
<dbReference type="PANTHER" id="PTHR31471">
    <property type="entry name" value="OS02G0116800 PROTEIN"/>
    <property type="match status" value="1"/>
</dbReference>
<comment type="similarity">
    <text evidence="1">Belongs to the remorin family.</text>
</comment>
<gene>
    <name evidence="6" type="primary">At3g61260_8</name>
    <name evidence="6" type="ORF">g.80141</name>
</gene>
<dbReference type="PANTHER" id="PTHR31471:SF13">
    <property type="entry name" value="REMORIN FAMILY PROTEIN"/>
    <property type="match status" value="1"/>
</dbReference>